<sequence length="877" mass="101450">MKNTTHEIRQSFLNFFKTKGHIIIPSSSLIPKDDTTLLFTNAGMNQFKDFFLGQKNSTYSKIATVQRCLRTGGKHNDLDNVGYTEKHHTFFEMLGNFSFNDYFKLEAIQYAWELLTSQKWFNIPKNKLWISVYKDDNETYEIWKNIIKVPIEHIIKIGDKNNCQYNSENFWQMSDNGPCGPCTEIFYDYGNGSIDNITDFIENKTQRFLEIWNIVFIEFNRISKTNIIPLPNKSIDTGMGLERISSVLQNVRSNYNIDIFDTLIKKISKFSNLTNSNHISLKIIADHIRSSTYIIADGIKPSNEHRGYVLRRIIRRALRHGRKIGIKKIFFYKLAQDVAQVMGTSANFFKDKIYEIEKILKIEEIQFSKTLDVGLKILNKKLKHINNNILSGKIAFYLYDTFGFPVDLTEDICREKKIQIDYVNYKLFQQQQRSKSKSNTFYKNYNDDIIVNDICIFQGYKKNKITAKVKHIFVNKKPVLEICKNEHGIIFLDRTTFYSESGGQIGDTGQLYYKTAYFEVENTKKYGNTIGHIGKMNSGIIKLHDCVYSEINQERRTSIQNNHSATHLLHATLRKTLGNVVEQKGSLVTDTHLRFDFSFSGSITLPQIHEIEKIINNKIFNNIAIKTKEINLEDAKQQNAIALFHNQYRSVVRTVFIEDFSIELCKGTHATRTGNIGIFKIVSHRSVASGIKRIEAITGKMAIKHWHKQENQIQNISSILHTHPVDITEKIQKLIVQQKHLTCKLDKLKNKDNINQINKIIRCSYEIKGVKILIHKFYNHNYKELKEIVQQLQKKIEYAVIILINIVNNHFTMISGITKNLVNSITAKSIIDIVIQETHGNGGGKNDLAAVGTTDIKKLDIILKKITLWINRKLKNN</sequence>
<evidence type="ECO:0000256" key="3">
    <source>
        <dbReference type="ARBA" id="ARBA00022598"/>
    </source>
</evidence>
<dbReference type="InterPro" id="IPR018164">
    <property type="entry name" value="Ala-tRNA-synth_IIc_N"/>
</dbReference>
<evidence type="ECO:0000256" key="7">
    <source>
        <dbReference type="ARBA" id="ARBA00022840"/>
    </source>
</evidence>
<gene>
    <name evidence="11 13" type="primary">alaS</name>
    <name evidence="13" type="ORF">ICW73_01245</name>
</gene>
<dbReference type="InterPro" id="IPR003156">
    <property type="entry name" value="DHHA1_dom"/>
</dbReference>
<comment type="similarity">
    <text evidence="1 11">Belongs to the class-II aminoacyl-tRNA synthetase family.</text>
</comment>
<dbReference type="FunFam" id="3.30.980.10:FF:000004">
    <property type="entry name" value="Alanine--tRNA ligase, cytoplasmic"/>
    <property type="match status" value="1"/>
</dbReference>
<keyword evidence="2 11" id="KW-0820">tRNA-binding</keyword>
<dbReference type="Gene3D" id="3.30.980.10">
    <property type="entry name" value="Threonyl-trna Synthetase, Chain A, domain 2"/>
    <property type="match status" value="1"/>
</dbReference>
<dbReference type="SMART" id="SM00863">
    <property type="entry name" value="tRNA_SAD"/>
    <property type="match status" value="1"/>
</dbReference>
<keyword evidence="10 11" id="KW-0030">Aminoacyl-tRNA synthetase</keyword>
<feature type="binding site" evidence="11">
    <location>
        <position position="567"/>
    </location>
    <ligand>
        <name>Zn(2+)</name>
        <dbReference type="ChEBI" id="CHEBI:29105"/>
    </ligand>
</feature>
<dbReference type="EC" id="6.1.1.7" evidence="11"/>
<dbReference type="CDD" id="cd00673">
    <property type="entry name" value="AlaRS_core"/>
    <property type="match status" value="1"/>
</dbReference>
<dbReference type="Pfam" id="PF02272">
    <property type="entry name" value="DHHA1"/>
    <property type="match status" value="1"/>
</dbReference>
<dbReference type="InterPro" id="IPR018165">
    <property type="entry name" value="Ala-tRNA-synth_IIc_core"/>
</dbReference>
<dbReference type="PANTHER" id="PTHR11777:SF9">
    <property type="entry name" value="ALANINE--TRNA LIGASE, CYTOPLASMIC"/>
    <property type="match status" value="1"/>
</dbReference>
<keyword evidence="5 11" id="KW-0547">Nucleotide-binding</keyword>
<dbReference type="HAMAP" id="MF_00036_B">
    <property type="entry name" value="Ala_tRNA_synth_B"/>
    <property type="match status" value="1"/>
</dbReference>
<dbReference type="Gene3D" id="3.10.310.40">
    <property type="match status" value="1"/>
</dbReference>
<dbReference type="SUPFAM" id="SSF50447">
    <property type="entry name" value="Translation proteins"/>
    <property type="match status" value="1"/>
</dbReference>
<feature type="binding site" evidence="11">
    <location>
        <position position="669"/>
    </location>
    <ligand>
        <name>Zn(2+)</name>
        <dbReference type="ChEBI" id="CHEBI:29105"/>
    </ligand>
</feature>
<keyword evidence="9 11" id="KW-0648">Protein biosynthesis</keyword>
<dbReference type="GO" id="GO:0002161">
    <property type="term" value="F:aminoacyl-tRNA deacylase activity"/>
    <property type="evidence" value="ECO:0007669"/>
    <property type="project" value="TreeGrafter"/>
</dbReference>
<dbReference type="InterPro" id="IPR050058">
    <property type="entry name" value="Ala-tRNA_ligase"/>
</dbReference>
<keyword evidence="11" id="KW-0963">Cytoplasm</keyword>
<keyword evidence="4 11" id="KW-0479">Metal-binding</keyword>
<keyword evidence="3 11" id="KW-0436">Ligase</keyword>
<dbReference type="Pfam" id="PF01411">
    <property type="entry name" value="tRNA-synt_2c"/>
    <property type="match status" value="1"/>
</dbReference>
<proteinExistence type="inferred from homology"/>
<comment type="subcellular location">
    <subcellularLocation>
        <location evidence="11">Cytoplasm</location>
    </subcellularLocation>
</comment>
<evidence type="ECO:0000256" key="11">
    <source>
        <dbReference type="HAMAP-Rule" id="MF_00036"/>
    </source>
</evidence>
<comment type="function">
    <text evidence="11">Catalyzes the attachment of alanine to tRNA(Ala) in a two-step reaction: alanine is first activated by ATP to form Ala-AMP and then transferred to the acceptor end of tRNA(Ala). Also edits incorrectly charged Ser-tRNA(Ala) and Gly-tRNA(Ala) via its editing domain.</text>
</comment>
<dbReference type="Gene3D" id="2.40.30.130">
    <property type="match status" value="1"/>
</dbReference>
<dbReference type="GO" id="GO:0004813">
    <property type="term" value="F:alanine-tRNA ligase activity"/>
    <property type="evidence" value="ECO:0007669"/>
    <property type="project" value="UniProtKB-UniRule"/>
</dbReference>
<keyword evidence="8 11" id="KW-0694">RNA-binding</keyword>
<dbReference type="FunFam" id="3.30.930.10:FF:000004">
    <property type="entry name" value="Alanine--tRNA ligase"/>
    <property type="match status" value="1"/>
</dbReference>
<dbReference type="PANTHER" id="PTHR11777">
    <property type="entry name" value="ALANYL-TRNA SYNTHETASE"/>
    <property type="match status" value="1"/>
</dbReference>
<evidence type="ECO:0000256" key="1">
    <source>
        <dbReference type="ARBA" id="ARBA00008226"/>
    </source>
</evidence>
<dbReference type="GO" id="GO:0045892">
    <property type="term" value="P:negative regulation of DNA-templated transcription"/>
    <property type="evidence" value="ECO:0007669"/>
    <property type="project" value="TreeGrafter"/>
</dbReference>
<feature type="domain" description="Alanyl-transfer RNA synthetases family profile" evidence="12">
    <location>
        <begin position="3"/>
        <end position="708"/>
    </location>
</feature>
<evidence type="ECO:0000256" key="5">
    <source>
        <dbReference type="ARBA" id="ARBA00022741"/>
    </source>
</evidence>
<dbReference type="SUPFAM" id="SSF55681">
    <property type="entry name" value="Class II aaRS and biotin synthetases"/>
    <property type="match status" value="1"/>
</dbReference>
<dbReference type="Gene3D" id="3.30.54.20">
    <property type="match status" value="1"/>
</dbReference>
<dbReference type="GO" id="GO:0000049">
    <property type="term" value="F:tRNA binding"/>
    <property type="evidence" value="ECO:0007669"/>
    <property type="project" value="UniProtKB-KW"/>
</dbReference>
<dbReference type="GO" id="GO:0005829">
    <property type="term" value="C:cytosol"/>
    <property type="evidence" value="ECO:0007669"/>
    <property type="project" value="TreeGrafter"/>
</dbReference>
<comment type="subunit">
    <text evidence="11">Homotetramer.</text>
</comment>
<dbReference type="Gene3D" id="3.30.930.10">
    <property type="entry name" value="Bira Bifunctional Protein, Domain 2"/>
    <property type="match status" value="1"/>
</dbReference>
<evidence type="ECO:0000256" key="10">
    <source>
        <dbReference type="ARBA" id="ARBA00023146"/>
    </source>
</evidence>
<dbReference type="InterPro" id="IPR009000">
    <property type="entry name" value="Transl_B-barrel_sf"/>
</dbReference>
<dbReference type="Pfam" id="PF07973">
    <property type="entry name" value="tRNA_SAD"/>
    <property type="match status" value="1"/>
</dbReference>
<comment type="catalytic activity">
    <reaction evidence="11">
        <text>tRNA(Ala) + L-alanine + ATP = L-alanyl-tRNA(Ala) + AMP + diphosphate</text>
        <dbReference type="Rhea" id="RHEA:12540"/>
        <dbReference type="Rhea" id="RHEA-COMP:9657"/>
        <dbReference type="Rhea" id="RHEA-COMP:9923"/>
        <dbReference type="ChEBI" id="CHEBI:30616"/>
        <dbReference type="ChEBI" id="CHEBI:33019"/>
        <dbReference type="ChEBI" id="CHEBI:57972"/>
        <dbReference type="ChEBI" id="CHEBI:78442"/>
        <dbReference type="ChEBI" id="CHEBI:78497"/>
        <dbReference type="ChEBI" id="CHEBI:456215"/>
        <dbReference type="EC" id="6.1.1.7"/>
    </reaction>
</comment>
<organism evidence="13 14">
    <name type="scientific">Buchnera aphidicola</name>
    <name type="common">Pentalonia nigronervosa</name>
    <dbReference type="NCBI Taxonomy" id="1309793"/>
    <lineage>
        <taxon>Bacteria</taxon>
        <taxon>Pseudomonadati</taxon>
        <taxon>Pseudomonadota</taxon>
        <taxon>Gammaproteobacteria</taxon>
        <taxon>Enterobacterales</taxon>
        <taxon>Erwiniaceae</taxon>
        <taxon>Buchnera</taxon>
    </lineage>
</organism>
<dbReference type="InterPro" id="IPR045864">
    <property type="entry name" value="aa-tRNA-synth_II/BPL/LPL"/>
</dbReference>
<evidence type="ECO:0000256" key="4">
    <source>
        <dbReference type="ARBA" id="ARBA00022723"/>
    </source>
</evidence>
<evidence type="ECO:0000256" key="2">
    <source>
        <dbReference type="ARBA" id="ARBA00022555"/>
    </source>
</evidence>
<reference evidence="13 14" key="1">
    <citation type="submission" date="2020-09" db="EMBL/GenBank/DDBJ databases">
        <title>Genome sequence of the banana aphid, Pentalonia nigronervosa Coquerel (Hemiptera: Aphididae) and its symbionts.</title>
        <authorList>
            <person name="Mathers T.C."/>
            <person name="Mugford S.T."/>
            <person name="Hogenhout S.A."/>
            <person name="Tripathi L."/>
        </authorList>
    </citation>
    <scope>NUCLEOTIDE SEQUENCE [LARGE SCALE GENOMIC DNA]</scope>
    <source>
        <strain evidence="13">Ba4</strain>
    </source>
</reference>
<comment type="domain">
    <text evidence="11">Consists of three domains; the N-terminal catalytic domain, the editing domain and the C-terminal C-Ala domain. The editing domain removes incorrectly charged amino acids, while the C-Ala domain, along with tRNA(Ala), serves as a bridge to cooperatively bring together the editing and aminoacylation centers thus stimulating deacylation of misacylated tRNAs.</text>
</comment>
<feature type="binding site" evidence="11">
    <location>
        <position position="563"/>
    </location>
    <ligand>
        <name>Zn(2+)</name>
        <dbReference type="ChEBI" id="CHEBI:29105"/>
    </ligand>
</feature>
<protein>
    <recommendedName>
        <fullName evidence="11">Alanine--tRNA ligase</fullName>
        <ecNumber evidence="11">6.1.1.7</ecNumber>
    </recommendedName>
    <alternativeName>
        <fullName evidence="11">Alanyl-tRNA synthetase</fullName>
        <shortName evidence="11">AlaRS</shortName>
    </alternativeName>
</protein>
<dbReference type="InterPro" id="IPR018162">
    <property type="entry name" value="Ala-tRNA-ligase_IIc_anticod-bd"/>
</dbReference>
<dbReference type="PROSITE" id="PS50860">
    <property type="entry name" value="AA_TRNA_LIGASE_II_ALA"/>
    <property type="match status" value="1"/>
</dbReference>
<name>A0A7H1B014_9GAMM</name>
<keyword evidence="6 11" id="KW-0862">Zinc</keyword>
<dbReference type="GO" id="GO:0005524">
    <property type="term" value="F:ATP binding"/>
    <property type="evidence" value="ECO:0007669"/>
    <property type="project" value="UniProtKB-UniRule"/>
</dbReference>
<evidence type="ECO:0000313" key="13">
    <source>
        <dbReference type="EMBL" id="QNS02069.1"/>
    </source>
</evidence>
<dbReference type="NCBIfam" id="TIGR00344">
    <property type="entry name" value="alaS"/>
    <property type="match status" value="1"/>
</dbReference>
<dbReference type="InterPro" id="IPR018163">
    <property type="entry name" value="Thr/Ala-tRNA-synth_IIc_edit"/>
</dbReference>
<dbReference type="SUPFAM" id="SSF101353">
    <property type="entry name" value="Putative anticodon-binding domain of alanyl-tRNA synthetase (AlaRS)"/>
    <property type="match status" value="1"/>
</dbReference>
<dbReference type="InterPro" id="IPR002318">
    <property type="entry name" value="Ala-tRNA-lgiase_IIc"/>
</dbReference>
<dbReference type="GO" id="GO:0006419">
    <property type="term" value="P:alanyl-tRNA aminoacylation"/>
    <property type="evidence" value="ECO:0007669"/>
    <property type="project" value="UniProtKB-UniRule"/>
</dbReference>
<dbReference type="FunFam" id="3.10.310.40:FF:000001">
    <property type="entry name" value="Alanine--tRNA ligase"/>
    <property type="match status" value="1"/>
</dbReference>
<dbReference type="EMBL" id="CP061275">
    <property type="protein sequence ID" value="QNS02069.1"/>
    <property type="molecule type" value="Genomic_DNA"/>
</dbReference>
<accession>A0A7H1B014</accession>
<dbReference type="GO" id="GO:0008270">
    <property type="term" value="F:zinc ion binding"/>
    <property type="evidence" value="ECO:0007669"/>
    <property type="project" value="UniProtKB-UniRule"/>
</dbReference>
<dbReference type="SUPFAM" id="SSF55186">
    <property type="entry name" value="ThrRS/AlaRS common domain"/>
    <property type="match status" value="1"/>
</dbReference>
<dbReference type="Proteomes" id="UP000516346">
    <property type="component" value="Chromosome"/>
</dbReference>
<feature type="binding site" evidence="11">
    <location>
        <position position="665"/>
    </location>
    <ligand>
        <name>Zn(2+)</name>
        <dbReference type="ChEBI" id="CHEBI:29105"/>
    </ligand>
</feature>
<keyword evidence="7 11" id="KW-0067">ATP-binding</keyword>
<evidence type="ECO:0000313" key="14">
    <source>
        <dbReference type="Proteomes" id="UP000516346"/>
    </source>
</evidence>
<dbReference type="PRINTS" id="PR00980">
    <property type="entry name" value="TRNASYNTHALA"/>
</dbReference>
<evidence type="ECO:0000256" key="8">
    <source>
        <dbReference type="ARBA" id="ARBA00022884"/>
    </source>
</evidence>
<dbReference type="InterPro" id="IPR023033">
    <property type="entry name" value="Ala_tRNA_ligase_euk/bac"/>
</dbReference>
<dbReference type="Gene3D" id="6.10.250.550">
    <property type="match status" value="1"/>
</dbReference>
<dbReference type="InterPro" id="IPR012947">
    <property type="entry name" value="tRNA_SAD"/>
</dbReference>
<comment type="cofactor">
    <cofactor evidence="11">
        <name>Zn(2+)</name>
        <dbReference type="ChEBI" id="CHEBI:29105"/>
    </cofactor>
    <text evidence="11">Binds 1 zinc ion per subunit.</text>
</comment>
<evidence type="ECO:0000256" key="9">
    <source>
        <dbReference type="ARBA" id="ARBA00022917"/>
    </source>
</evidence>
<dbReference type="AlphaFoldDB" id="A0A7H1B014"/>
<evidence type="ECO:0000259" key="12">
    <source>
        <dbReference type="PROSITE" id="PS50860"/>
    </source>
</evidence>
<evidence type="ECO:0000256" key="6">
    <source>
        <dbReference type="ARBA" id="ARBA00022833"/>
    </source>
</evidence>